<sequence>MSREQELEPNTVYGCRWLFGLIYPYVGGVRAGRLTPGWSSVPIGSWKAAVAPLPPCGR</sequence>
<evidence type="ECO:0000313" key="1">
    <source>
        <dbReference type="EMBL" id="GID70323.1"/>
    </source>
</evidence>
<accession>A0A919IRX4</accession>
<dbReference type="Proteomes" id="UP000619479">
    <property type="component" value="Unassembled WGS sequence"/>
</dbReference>
<protein>
    <submittedName>
        <fullName evidence="1">Uncharacterized protein</fullName>
    </submittedName>
</protein>
<name>A0A919IRX4_9ACTN</name>
<organism evidence="1 2">
    <name type="scientific">Actinoplanes cyaneus</name>
    <dbReference type="NCBI Taxonomy" id="52696"/>
    <lineage>
        <taxon>Bacteria</taxon>
        <taxon>Bacillati</taxon>
        <taxon>Actinomycetota</taxon>
        <taxon>Actinomycetes</taxon>
        <taxon>Micromonosporales</taxon>
        <taxon>Micromonosporaceae</taxon>
        <taxon>Actinoplanes</taxon>
    </lineage>
</organism>
<dbReference type="AlphaFoldDB" id="A0A919IRX4"/>
<keyword evidence="2" id="KW-1185">Reference proteome</keyword>
<reference evidence="1" key="1">
    <citation type="submission" date="2021-01" db="EMBL/GenBank/DDBJ databases">
        <title>Whole genome shotgun sequence of Actinoplanes cyaneus NBRC 14990.</title>
        <authorList>
            <person name="Komaki H."/>
            <person name="Tamura T."/>
        </authorList>
    </citation>
    <scope>NUCLEOTIDE SEQUENCE</scope>
    <source>
        <strain evidence="1">NBRC 14990</strain>
    </source>
</reference>
<comment type="caution">
    <text evidence="1">The sequence shown here is derived from an EMBL/GenBank/DDBJ whole genome shotgun (WGS) entry which is preliminary data.</text>
</comment>
<evidence type="ECO:0000313" key="2">
    <source>
        <dbReference type="Proteomes" id="UP000619479"/>
    </source>
</evidence>
<dbReference type="EMBL" id="BOMH01000073">
    <property type="protein sequence ID" value="GID70323.1"/>
    <property type="molecule type" value="Genomic_DNA"/>
</dbReference>
<gene>
    <name evidence="1" type="ORF">Acy02nite_82040</name>
</gene>
<proteinExistence type="predicted"/>